<sequence>HESEKMAWPIVLVKLVSLAQRLVGRRGWVDGNGSNLGGRFGKPRGGLETRGGRDRLEGPAVNYPWFEHKDHLVTLEVEGVLEIAHHKTREKMVLHCHRMMKMKRRLPGERTYGFIENRKRLETYSLKEREHVVFGNKGWSNDSSFMEETLFKSAVRIPKFFIHLS</sequence>
<feature type="non-terminal residue" evidence="1">
    <location>
        <position position="1"/>
    </location>
</feature>
<comment type="caution">
    <text evidence="1">The sequence shown here is derived from an EMBL/GenBank/DDBJ whole genome shotgun (WGS) entry which is preliminary data.</text>
</comment>
<protein>
    <submittedName>
        <fullName evidence="1">Uncharacterized protein</fullName>
    </submittedName>
</protein>
<accession>A0A6L2NXG8</accession>
<organism evidence="1">
    <name type="scientific">Tanacetum cinerariifolium</name>
    <name type="common">Dalmatian daisy</name>
    <name type="synonym">Chrysanthemum cinerariifolium</name>
    <dbReference type="NCBI Taxonomy" id="118510"/>
    <lineage>
        <taxon>Eukaryota</taxon>
        <taxon>Viridiplantae</taxon>
        <taxon>Streptophyta</taxon>
        <taxon>Embryophyta</taxon>
        <taxon>Tracheophyta</taxon>
        <taxon>Spermatophyta</taxon>
        <taxon>Magnoliopsida</taxon>
        <taxon>eudicotyledons</taxon>
        <taxon>Gunneridae</taxon>
        <taxon>Pentapetalae</taxon>
        <taxon>asterids</taxon>
        <taxon>campanulids</taxon>
        <taxon>Asterales</taxon>
        <taxon>Asteraceae</taxon>
        <taxon>Asteroideae</taxon>
        <taxon>Anthemideae</taxon>
        <taxon>Anthemidinae</taxon>
        <taxon>Tanacetum</taxon>
    </lineage>
</organism>
<dbReference type="EMBL" id="BKCJ010010297">
    <property type="protein sequence ID" value="GEU90948.1"/>
    <property type="molecule type" value="Genomic_DNA"/>
</dbReference>
<evidence type="ECO:0000313" key="1">
    <source>
        <dbReference type="EMBL" id="GEU90948.1"/>
    </source>
</evidence>
<dbReference type="AlphaFoldDB" id="A0A6L2NXG8"/>
<name>A0A6L2NXG8_TANCI</name>
<gene>
    <name evidence="1" type="ORF">Tci_062926</name>
</gene>
<reference evidence="1" key="1">
    <citation type="journal article" date="2019" name="Sci. Rep.">
        <title>Draft genome of Tanacetum cinerariifolium, the natural source of mosquito coil.</title>
        <authorList>
            <person name="Yamashiro T."/>
            <person name="Shiraishi A."/>
            <person name="Satake H."/>
            <person name="Nakayama K."/>
        </authorList>
    </citation>
    <scope>NUCLEOTIDE SEQUENCE</scope>
</reference>
<proteinExistence type="predicted"/>